<evidence type="ECO:0000313" key="3">
    <source>
        <dbReference type="EMBL" id="EEY18464.1"/>
    </source>
</evidence>
<dbReference type="GeneID" id="9530182"/>
<dbReference type="PANTHER" id="PTHR45936">
    <property type="entry name" value="TRNA-DIHYDROURIDINE(20) SYNTHASE [NAD(P)+]-LIKE"/>
    <property type="match status" value="1"/>
</dbReference>
<dbReference type="eggNOG" id="KOG2334">
    <property type="taxonomic scope" value="Eukaryota"/>
</dbReference>
<dbReference type="RefSeq" id="XP_003004967.1">
    <property type="nucleotide sequence ID" value="XM_003004921.1"/>
</dbReference>
<dbReference type="InterPro" id="IPR035587">
    <property type="entry name" value="DUS-like_FMN-bd"/>
</dbReference>
<protein>
    <submittedName>
        <fullName evidence="3">tRNA-dihydrouridine synthase</fullName>
    </submittedName>
</protein>
<name>C9SHP1_VERA1</name>
<dbReference type="STRING" id="526221.C9SHP1"/>
<feature type="domain" description="DUS-like FMN-binding" evidence="2">
    <location>
        <begin position="104"/>
        <end position="158"/>
    </location>
</feature>
<sequence>MLSRSIGRFMASEVKKVPIPRRGVDYRGKVVLAPMVRSGELPSRLLALHYGADLVWGPETVDKAIIGTTRKVNPVTNTIDWTRIPSFGQKEPPPDAKEAVVFSTHAAKEAGRLIFQVGTADPDLAVQAARLVAGDVAGIDVNAGCPKPFSTHSGMGRAAPAHARQDLRHPRGPRRDRRGPSLRLVSAPDGEKVSKKAKKRANASALAAGGNTGQDRANQAVKTMSARGVQKPAELPQAAVALPT</sequence>
<evidence type="ECO:0000313" key="4">
    <source>
        <dbReference type="Proteomes" id="UP000008698"/>
    </source>
</evidence>
<gene>
    <name evidence="3" type="ORF">VDBG_04573</name>
</gene>
<proteinExistence type="predicted"/>
<dbReference type="OrthoDB" id="10262250at2759"/>
<dbReference type="InterPro" id="IPR052582">
    <property type="entry name" value="tRNA-DUS-like"/>
</dbReference>
<accession>C9SHP1</accession>
<dbReference type="SUPFAM" id="SSF51395">
    <property type="entry name" value="FMN-linked oxidoreductases"/>
    <property type="match status" value="1"/>
</dbReference>
<evidence type="ECO:0000259" key="2">
    <source>
        <dbReference type="Pfam" id="PF01207"/>
    </source>
</evidence>
<dbReference type="Gene3D" id="3.20.20.70">
    <property type="entry name" value="Aldolase class I"/>
    <property type="match status" value="1"/>
</dbReference>
<dbReference type="Proteomes" id="UP000008698">
    <property type="component" value="Unassembled WGS sequence"/>
</dbReference>
<feature type="compositionally biased region" description="Polar residues" evidence="1">
    <location>
        <begin position="213"/>
        <end position="222"/>
    </location>
</feature>
<dbReference type="GO" id="GO:0005737">
    <property type="term" value="C:cytoplasm"/>
    <property type="evidence" value="ECO:0007669"/>
    <property type="project" value="TreeGrafter"/>
</dbReference>
<evidence type="ECO:0000256" key="1">
    <source>
        <dbReference type="SAM" id="MobiDB-lite"/>
    </source>
</evidence>
<reference evidence="4" key="1">
    <citation type="journal article" date="2011" name="PLoS Pathog.">
        <title>Comparative genomics yields insights into niche adaptation of plant vascular wilt pathogens.</title>
        <authorList>
            <person name="Klosterman S.J."/>
            <person name="Subbarao K.V."/>
            <person name="Kang S."/>
            <person name="Veronese P."/>
            <person name="Gold S.E."/>
            <person name="Thomma B.P.H.J."/>
            <person name="Chen Z."/>
            <person name="Henrissat B."/>
            <person name="Lee Y.-H."/>
            <person name="Park J."/>
            <person name="Garcia-Pedrajas M.D."/>
            <person name="Barbara D.J."/>
            <person name="Anchieta A."/>
            <person name="de Jonge R."/>
            <person name="Santhanam P."/>
            <person name="Maruthachalam K."/>
            <person name="Atallah Z."/>
            <person name="Amyotte S.G."/>
            <person name="Paz Z."/>
            <person name="Inderbitzin P."/>
            <person name="Hayes R.J."/>
            <person name="Heiman D.I."/>
            <person name="Young S."/>
            <person name="Zeng Q."/>
            <person name="Engels R."/>
            <person name="Galagan J."/>
            <person name="Cuomo C.A."/>
            <person name="Dobinson K.F."/>
            <person name="Ma L.-J."/>
        </authorList>
    </citation>
    <scope>NUCLEOTIDE SEQUENCE [LARGE SCALE GENOMIC DNA]</scope>
    <source>
        <strain evidence="4">VaMs.102 / ATCC MYA-4576 / FGSC 10136</strain>
    </source>
</reference>
<feature type="region of interest" description="Disordered" evidence="1">
    <location>
        <begin position="150"/>
        <end position="244"/>
    </location>
</feature>
<organism evidence="4">
    <name type="scientific">Verticillium alfalfae (strain VaMs.102 / ATCC MYA-4576 / FGSC 10136)</name>
    <name type="common">Verticillium wilt of alfalfa</name>
    <name type="synonym">Verticillium albo-atrum</name>
    <dbReference type="NCBI Taxonomy" id="526221"/>
    <lineage>
        <taxon>Eukaryota</taxon>
        <taxon>Fungi</taxon>
        <taxon>Dikarya</taxon>
        <taxon>Ascomycota</taxon>
        <taxon>Pezizomycotina</taxon>
        <taxon>Sordariomycetes</taxon>
        <taxon>Hypocreomycetidae</taxon>
        <taxon>Glomerellales</taxon>
        <taxon>Plectosphaerellaceae</taxon>
        <taxon>Verticillium</taxon>
    </lineage>
</organism>
<keyword evidence="4" id="KW-1185">Reference proteome</keyword>
<dbReference type="GO" id="GO:0017150">
    <property type="term" value="F:tRNA dihydrouridine synthase activity"/>
    <property type="evidence" value="ECO:0007669"/>
    <property type="project" value="TreeGrafter"/>
</dbReference>
<dbReference type="EMBL" id="DS985218">
    <property type="protein sequence ID" value="EEY18464.1"/>
    <property type="molecule type" value="Genomic_DNA"/>
</dbReference>
<dbReference type="KEGG" id="val:VDBG_04573"/>
<dbReference type="InterPro" id="IPR013785">
    <property type="entry name" value="Aldolase_TIM"/>
</dbReference>
<dbReference type="PANTHER" id="PTHR45936:SF1">
    <property type="entry name" value="TRNA-DIHYDROURIDINE(20) SYNTHASE [NAD(P)+]-LIKE"/>
    <property type="match status" value="1"/>
</dbReference>
<dbReference type="HOGENOM" id="CLU_1138751_0_0_1"/>
<dbReference type="AlphaFoldDB" id="C9SHP1"/>
<dbReference type="Pfam" id="PF01207">
    <property type="entry name" value="Dus"/>
    <property type="match status" value="1"/>
</dbReference>